<protein>
    <submittedName>
        <fullName evidence="1">Uncharacterized protein</fullName>
    </submittedName>
</protein>
<dbReference type="PANTHER" id="PTHR37539">
    <property type="entry name" value="SECRETED PROTEIN-RELATED"/>
    <property type="match status" value="1"/>
</dbReference>
<sequence>MRHAQNGGGRVTVLENAALPAAYAENLENPAPVHTGVRNALRRWVGFDLSPSDEVIRQYGAGLWITDPVAEKFVEEVYYGDIGPERGRELLDRALSEGIDTVDAPESMRALFAEFDTLPPWADPQLIESGAAVWRRWGYDMGSIANAGTMDTYTEGWLATPLSLAGGYAGQGAMHRHLETSRWWLECARPGAALDRYSVARQITMKIRVMHVSVRRGVRKHPEWRREQWGEPISQSEMLLTLIAGSVAPGLGLWAVGYLTTRSEMVAALHFCRYLGYLLGVRCDDIYPETVADAVRILYHFDATRAYDGGKASRELVESFVPSFTPNPGSSPANRLRGLFHLQLQAGFTRLFMLPWNRKLYRIPNGWLGTAALVARAPFVAAIELARHAVPAVDRRWQRGKMRRWEHWIDWQSGAHTHEFRDLSAMRR</sequence>
<dbReference type="OrthoDB" id="7614910at2"/>
<gene>
    <name evidence="1" type="ORF">BST43_16410</name>
</gene>
<dbReference type="InterPro" id="IPR037473">
    <property type="entry name" value="Lcp-like"/>
</dbReference>
<organism evidence="1 2">
    <name type="scientific">Mycobacteroides saopaulense</name>
    <dbReference type="NCBI Taxonomy" id="1578165"/>
    <lineage>
        <taxon>Bacteria</taxon>
        <taxon>Bacillati</taxon>
        <taxon>Actinomycetota</taxon>
        <taxon>Actinomycetes</taxon>
        <taxon>Mycobacteriales</taxon>
        <taxon>Mycobacteriaceae</taxon>
        <taxon>Mycobacteroides</taxon>
    </lineage>
</organism>
<evidence type="ECO:0000313" key="2">
    <source>
        <dbReference type="Proteomes" id="UP000192434"/>
    </source>
</evidence>
<dbReference type="Proteomes" id="UP000192434">
    <property type="component" value="Unassembled WGS sequence"/>
</dbReference>
<comment type="caution">
    <text evidence="1">The sequence shown here is derived from an EMBL/GenBank/DDBJ whole genome shotgun (WGS) entry which is preliminary data.</text>
</comment>
<name>A0A1X0IYI5_9MYCO</name>
<dbReference type="AlphaFoldDB" id="A0A1X0IYI5"/>
<dbReference type="PANTHER" id="PTHR37539:SF1">
    <property type="entry name" value="ER-BOUND OXYGENASE MPAB_MPAB'_RUBBER OXYGENASE CATALYTIC DOMAIN-CONTAINING PROTEIN"/>
    <property type="match status" value="1"/>
</dbReference>
<evidence type="ECO:0000313" key="1">
    <source>
        <dbReference type="EMBL" id="ORB54363.1"/>
    </source>
</evidence>
<proteinExistence type="predicted"/>
<reference evidence="1 2" key="1">
    <citation type="submission" date="2016-12" db="EMBL/GenBank/DDBJ databases">
        <title>The new phylogeny of genus Mycobacterium.</title>
        <authorList>
            <person name="Tortoli E."/>
            <person name="Trovato A."/>
            <person name="Cirillo D.M."/>
        </authorList>
    </citation>
    <scope>NUCLEOTIDE SEQUENCE [LARGE SCALE GENOMIC DNA]</scope>
    <source>
        <strain evidence="1 2">CCUG 66554</strain>
    </source>
</reference>
<dbReference type="EMBL" id="MVII01000021">
    <property type="protein sequence ID" value="ORB54363.1"/>
    <property type="molecule type" value="Genomic_DNA"/>
</dbReference>
<dbReference type="STRING" id="1578165.BKG68_14980"/>
<accession>A0A1X0IYI5</accession>